<evidence type="ECO:0000313" key="11">
    <source>
        <dbReference type="Proteomes" id="UP000247459"/>
    </source>
</evidence>
<evidence type="ECO:0000256" key="6">
    <source>
        <dbReference type="ARBA" id="ARBA00022884"/>
    </source>
</evidence>
<dbReference type="InterPro" id="IPR002364">
    <property type="entry name" value="Quin_OxRdtase/zeta-crystal_CS"/>
</dbReference>
<gene>
    <name evidence="10" type="ORF">PIL02S_04607</name>
</gene>
<dbReference type="InterPro" id="IPR011032">
    <property type="entry name" value="GroES-like_sf"/>
</dbReference>
<keyword evidence="7" id="KW-0007">Acetylation</keyword>
<dbReference type="Gene3D" id="3.40.50.720">
    <property type="entry name" value="NAD(P)-binding Rossmann-like Domain"/>
    <property type="match status" value="1"/>
</dbReference>
<dbReference type="Proteomes" id="UP000247459">
    <property type="component" value="Unassembled WGS sequence"/>
</dbReference>
<dbReference type="Pfam" id="PF08240">
    <property type="entry name" value="ADH_N"/>
    <property type="match status" value="1"/>
</dbReference>
<dbReference type="GO" id="GO:0005737">
    <property type="term" value="C:cytoplasm"/>
    <property type="evidence" value="ECO:0007669"/>
    <property type="project" value="UniProtKB-SubCell"/>
</dbReference>
<comment type="subunit">
    <text evidence="3">Homotetramer.</text>
</comment>
<dbReference type="AlphaFoldDB" id="A0A2W0C7F2"/>
<keyword evidence="8" id="KW-0479">Metal-binding</keyword>
<dbReference type="PROSITE" id="PS01162">
    <property type="entry name" value="QOR_ZETA_CRYSTAL"/>
    <property type="match status" value="1"/>
</dbReference>
<dbReference type="RefSeq" id="WP_110821560.1">
    <property type="nucleotide sequence ID" value="NZ_PRLG01000021.1"/>
</dbReference>
<dbReference type="InterPro" id="IPR014182">
    <property type="entry name" value="ADH_Zn_typ-1"/>
</dbReference>
<evidence type="ECO:0000256" key="4">
    <source>
        <dbReference type="ARBA" id="ARBA00022490"/>
    </source>
</evidence>
<comment type="similarity">
    <text evidence="2 8">Belongs to the zinc-containing alcohol dehydrogenase family. Quinone oxidoreductase subfamily.</text>
</comment>
<dbReference type="InterPro" id="IPR013149">
    <property type="entry name" value="ADH-like_C"/>
</dbReference>
<dbReference type="OrthoDB" id="9792162at2"/>
<dbReference type="InterPro" id="IPR020843">
    <property type="entry name" value="ER"/>
</dbReference>
<dbReference type="PANTHER" id="PTHR44154">
    <property type="entry name" value="QUINONE OXIDOREDUCTASE"/>
    <property type="match status" value="1"/>
</dbReference>
<dbReference type="GO" id="GO:0008270">
    <property type="term" value="F:zinc ion binding"/>
    <property type="evidence" value="ECO:0007669"/>
    <property type="project" value="InterPro"/>
</dbReference>
<proteinExistence type="inferred from homology"/>
<evidence type="ECO:0000256" key="3">
    <source>
        <dbReference type="ARBA" id="ARBA00011881"/>
    </source>
</evidence>
<evidence type="ECO:0000256" key="5">
    <source>
        <dbReference type="ARBA" id="ARBA00022857"/>
    </source>
</evidence>
<dbReference type="InterPro" id="IPR036291">
    <property type="entry name" value="NAD(P)-bd_dom_sf"/>
</dbReference>
<feature type="domain" description="Enoyl reductase (ER)" evidence="9">
    <location>
        <begin position="18"/>
        <end position="340"/>
    </location>
</feature>
<keyword evidence="8" id="KW-0862">Zinc</keyword>
<keyword evidence="6" id="KW-0694">RNA-binding</keyword>
<organism evidence="10 11">
    <name type="scientific">Paenibacillus illinoisensis</name>
    <dbReference type="NCBI Taxonomy" id="59845"/>
    <lineage>
        <taxon>Bacteria</taxon>
        <taxon>Bacillati</taxon>
        <taxon>Bacillota</taxon>
        <taxon>Bacilli</taxon>
        <taxon>Bacillales</taxon>
        <taxon>Paenibacillaceae</taxon>
        <taxon>Paenibacillus</taxon>
    </lineage>
</organism>
<comment type="caution">
    <text evidence="10">The sequence shown here is derived from an EMBL/GenBank/DDBJ whole genome shotgun (WGS) entry which is preliminary data.</text>
</comment>
<evidence type="ECO:0000256" key="7">
    <source>
        <dbReference type="ARBA" id="ARBA00022990"/>
    </source>
</evidence>
<dbReference type="GO" id="GO:0016491">
    <property type="term" value="F:oxidoreductase activity"/>
    <property type="evidence" value="ECO:0007669"/>
    <property type="project" value="UniProtKB-KW"/>
</dbReference>
<reference evidence="10 11" key="1">
    <citation type="submission" date="2018-01" db="EMBL/GenBank/DDBJ databases">
        <title>Genome sequence of the PGP bacterium Paenibacillus illinoisensis E3.</title>
        <authorList>
            <person name="Rolli E."/>
            <person name="Marasco R."/>
            <person name="Bessem C."/>
            <person name="Michoud G."/>
            <person name="Gaiarsa S."/>
            <person name="Borin S."/>
            <person name="Daffonchio D."/>
        </authorList>
    </citation>
    <scope>NUCLEOTIDE SEQUENCE [LARGE SCALE GENOMIC DNA]</scope>
    <source>
        <strain evidence="10 11">E3</strain>
    </source>
</reference>
<evidence type="ECO:0000259" key="9">
    <source>
        <dbReference type="SMART" id="SM00829"/>
    </source>
</evidence>
<comment type="subcellular location">
    <subcellularLocation>
        <location evidence="1">Cytoplasm</location>
    </subcellularLocation>
</comment>
<dbReference type="Pfam" id="PF00107">
    <property type="entry name" value="ADH_zinc_N"/>
    <property type="match status" value="1"/>
</dbReference>
<name>A0A2W0C7F2_9BACL</name>
<keyword evidence="4" id="KW-0963">Cytoplasm</keyword>
<dbReference type="SUPFAM" id="SSF51735">
    <property type="entry name" value="NAD(P)-binding Rossmann-fold domains"/>
    <property type="match status" value="1"/>
</dbReference>
<dbReference type="CDD" id="cd08252">
    <property type="entry name" value="AL_MDR"/>
    <property type="match status" value="1"/>
</dbReference>
<keyword evidence="5" id="KW-0521">NADP</keyword>
<dbReference type="PANTHER" id="PTHR44154:SF1">
    <property type="entry name" value="QUINONE OXIDOREDUCTASE"/>
    <property type="match status" value="1"/>
</dbReference>
<evidence type="ECO:0000256" key="1">
    <source>
        <dbReference type="ARBA" id="ARBA00004496"/>
    </source>
</evidence>
<dbReference type="SUPFAM" id="SSF50129">
    <property type="entry name" value="GroES-like"/>
    <property type="match status" value="1"/>
</dbReference>
<dbReference type="InterPro" id="IPR013154">
    <property type="entry name" value="ADH-like_N"/>
</dbReference>
<evidence type="ECO:0000313" key="10">
    <source>
        <dbReference type="EMBL" id="PYY27934.1"/>
    </source>
</evidence>
<dbReference type="NCBIfam" id="TIGR02817">
    <property type="entry name" value="adh_fam_1"/>
    <property type="match status" value="1"/>
</dbReference>
<dbReference type="Gene3D" id="3.90.180.10">
    <property type="entry name" value="Medium-chain alcohol dehydrogenases, catalytic domain"/>
    <property type="match status" value="1"/>
</dbReference>
<keyword evidence="10" id="KW-0436">Ligase</keyword>
<protein>
    <recommendedName>
        <fullName evidence="8">Zinc-type alcohol dehydrogenase-like protein</fullName>
    </recommendedName>
</protein>
<evidence type="ECO:0000256" key="8">
    <source>
        <dbReference type="RuleBase" id="RU364000"/>
    </source>
</evidence>
<sequence>MSNRQMKAIGLLKYLPINQPESLLDVMMDVPEPTGRDLLIRVKAISVNPVDVKVRAPKNRTENTPKVLGWDVAGVVEQAGPESSLFKPGDEVYYAGSIDRPGGNSEFHLVDERIVGSKPATLEFAHAAALPLTAITAWEGLFDRLGVCAATERNEGKTILIIGAAGGVGSIATQLAKQAGLTVIGTASRAESAEWAKNMGADHIINHYEAFLPQLKTLGLEYVDYIFCLNSTEKHWVNMAEAIAPQGKICSIVETDELLDLTLLKNKSVTFAWELMFTRPLFQTSDMIEQHYLLNEVSCMIDDGRLRTTVAQILSPINAANLRKAHAILEEGRMTGKIVIENFE</sequence>
<dbReference type="SMART" id="SM00829">
    <property type="entry name" value="PKS_ER"/>
    <property type="match status" value="1"/>
</dbReference>
<accession>A0A2W0C7F2</accession>
<dbReference type="InterPro" id="IPR051603">
    <property type="entry name" value="Zinc-ADH_QOR/CCCR"/>
</dbReference>
<dbReference type="GO" id="GO:0016874">
    <property type="term" value="F:ligase activity"/>
    <property type="evidence" value="ECO:0007669"/>
    <property type="project" value="UniProtKB-KW"/>
</dbReference>
<dbReference type="EMBL" id="PRLG01000021">
    <property type="protein sequence ID" value="PYY27934.1"/>
    <property type="molecule type" value="Genomic_DNA"/>
</dbReference>
<evidence type="ECO:0000256" key="2">
    <source>
        <dbReference type="ARBA" id="ARBA00010371"/>
    </source>
</evidence>
<keyword evidence="8" id="KW-0560">Oxidoreductase</keyword>
<dbReference type="GO" id="GO:0003723">
    <property type="term" value="F:RNA binding"/>
    <property type="evidence" value="ECO:0007669"/>
    <property type="project" value="UniProtKB-KW"/>
</dbReference>